<dbReference type="InterPro" id="IPR001107">
    <property type="entry name" value="Band_7"/>
</dbReference>
<evidence type="ECO:0000256" key="3">
    <source>
        <dbReference type="SAM" id="Coils"/>
    </source>
</evidence>
<sequence>MASDNLKYVVFIFLILFGITLAFVFFANADVFMQNILWIGLIALFLLVLWKSDFLLLLKEYERAVIMRFGKVKRVGGPGWCLMLPGIEAATIIDCRTQTIDVPKQDVVTKDSIELKIDAVIYLKVKSDPQSVINSVIEIEDYKEAVKLYIVSAIRDVIGSMDLPAVIASTDILETKLKMEAAKISAGWGVEVVSVDIKDVDIPKIVLDAMHDEKAAIQRKLARMESAQAHMAEIDAVRKAAESLSDKALAYYYIRALEKLGAGKSTKIIFPMELSKLAEAIGGRVTGASPNNVEDLFKKYAPAITSILSKTEKEEVIKKAKKKK</sequence>
<dbReference type="AlphaFoldDB" id="A0A2D6M0F7"/>
<organism evidence="6 7">
    <name type="scientific">Candidatus Iainarchaeum sp</name>
    <dbReference type="NCBI Taxonomy" id="3101447"/>
    <lineage>
        <taxon>Archaea</taxon>
        <taxon>Candidatus Iainarchaeota</taxon>
        <taxon>Candidatus Iainarchaeia</taxon>
        <taxon>Candidatus Iainarchaeales</taxon>
        <taxon>Candidatus Iainarchaeaceae</taxon>
        <taxon>Candidatus Iainarchaeum</taxon>
    </lineage>
</organism>
<dbReference type="Proteomes" id="UP000226592">
    <property type="component" value="Unassembled WGS sequence"/>
</dbReference>
<feature type="transmembrane region" description="Helical" evidence="4">
    <location>
        <begin position="9"/>
        <end position="29"/>
    </location>
</feature>
<dbReference type="PRINTS" id="PR00721">
    <property type="entry name" value="STOMATIN"/>
</dbReference>
<dbReference type="PANTHER" id="PTHR10264">
    <property type="entry name" value="BAND 7 PROTEIN-RELATED"/>
    <property type="match status" value="1"/>
</dbReference>
<protein>
    <recommendedName>
        <fullName evidence="5">Band 7 domain-containing protein</fullName>
    </recommendedName>
</protein>
<dbReference type="InterPro" id="IPR001972">
    <property type="entry name" value="Stomatin_HflK_fam"/>
</dbReference>
<evidence type="ECO:0000256" key="2">
    <source>
        <dbReference type="ARBA" id="ARBA00008164"/>
    </source>
</evidence>
<dbReference type="PANTHER" id="PTHR10264:SF19">
    <property type="entry name" value="AT06885P-RELATED"/>
    <property type="match status" value="1"/>
</dbReference>
<reference evidence="7" key="1">
    <citation type="submission" date="2017-09" db="EMBL/GenBank/DDBJ databases">
        <title>The Reconstruction of 2,631 Draft Metagenome-Assembled Genomes from the Global Oceans.</title>
        <authorList>
            <person name="Tully B.J."/>
            <person name="Graham E.D."/>
            <person name="Heidelberg J.F."/>
        </authorList>
    </citation>
    <scope>NUCLEOTIDE SEQUENCE [LARGE SCALE GENOMIC DNA]</scope>
</reference>
<comment type="similarity">
    <text evidence="2">Belongs to the band 7/mec-2 family.</text>
</comment>
<evidence type="ECO:0000259" key="5">
    <source>
        <dbReference type="SMART" id="SM00244"/>
    </source>
</evidence>
<dbReference type="GO" id="GO:0098552">
    <property type="term" value="C:side of membrane"/>
    <property type="evidence" value="ECO:0007669"/>
    <property type="project" value="UniProtKB-ARBA"/>
</dbReference>
<keyword evidence="4" id="KW-0472">Membrane</keyword>
<evidence type="ECO:0000256" key="4">
    <source>
        <dbReference type="SAM" id="Phobius"/>
    </source>
</evidence>
<dbReference type="FunFam" id="3.30.479.30:FF:000004">
    <property type="entry name" value="Putative membrane protease family, stomatin"/>
    <property type="match status" value="1"/>
</dbReference>
<dbReference type="InterPro" id="IPR036013">
    <property type="entry name" value="Band_7/SPFH_dom_sf"/>
</dbReference>
<dbReference type="Gene3D" id="3.30.479.30">
    <property type="entry name" value="Band 7 domain"/>
    <property type="match status" value="1"/>
</dbReference>
<dbReference type="GO" id="GO:0005886">
    <property type="term" value="C:plasma membrane"/>
    <property type="evidence" value="ECO:0007669"/>
    <property type="project" value="InterPro"/>
</dbReference>
<evidence type="ECO:0000256" key="1">
    <source>
        <dbReference type="ARBA" id="ARBA00004167"/>
    </source>
</evidence>
<dbReference type="SMART" id="SM00244">
    <property type="entry name" value="PHB"/>
    <property type="match status" value="1"/>
</dbReference>
<comment type="subcellular location">
    <subcellularLocation>
        <location evidence="1">Membrane</location>
        <topology evidence="1">Single-pass membrane protein</topology>
    </subcellularLocation>
</comment>
<dbReference type="InterPro" id="IPR043202">
    <property type="entry name" value="Band-7_stomatin-like"/>
</dbReference>
<dbReference type="SUPFAM" id="SSF117892">
    <property type="entry name" value="Band 7/SPFH domain"/>
    <property type="match status" value="1"/>
</dbReference>
<proteinExistence type="inferred from homology"/>
<evidence type="ECO:0000313" key="7">
    <source>
        <dbReference type="Proteomes" id="UP000226592"/>
    </source>
</evidence>
<name>A0A2D6M0F7_9ARCH</name>
<keyword evidence="3" id="KW-0175">Coiled coil</keyword>
<gene>
    <name evidence="6" type="ORF">CL943_01005</name>
</gene>
<comment type="caution">
    <text evidence="6">The sequence shown here is derived from an EMBL/GenBank/DDBJ whole genome shotgun (WGS) entry which is preliminary data.</text>
</comment>
<dbReference type="EMBL" id="NZBU01000004">
    <property type="protein sequence ID" value="MAG21869.1"/>
    <property type="molecule type" value="Genomic_DNA"/>
</dbReference>
<dbReference type="Pfam" id="PF01145">
    <property type="entry name" value="Band_7"/>
    <property type="match status" value="1"/>
</dbReference>
<accession>A0A2D6M0F7</accession>
<keyword evidence="4" id="KW-1133">Transmembrane helix</keyword>
<evidence type="ECO:0000313" key="6">
    <source>
        <dbReference type="EMBL" id="MAG21869.1"/>
    </source>
</evidence>
<keyword evidence="4" id="KW-0812">Transmembrane</keyword>
<feature type="coiled-coil region" evidence="3">
    <location>
        <begin position="207"/>
        <end position="247"/>
    </location>
</feature>
<feature type="transmembrane region" description="Helical" evidence="4">
    <location>
        <begin position="35"/>
        <end position="58"/>
    </location>
</feature>
<feature type="domain" description="Band 7" evidence="5">
    <location>
        <begin position="53"/>
        <end position="214"/>
    </location>
</feature>